<feature type="domain" description="YbaK/aminoacyl-tRNA synthetase-associated" evidence="1">
    <location>
        <begin position="13"/>
        <end position="138"/>
    </location>
</feature>
<dbReference type="Gene3D" id="3.90.960.10">
    <property type="entry name" value="YbaK/aminoacyl-tRNA synthetase-associated domain"/>
    <property type="match status" value="1"/>
</dbReference>
<reference evidence="2" key="1">
    <citation type="submission" date="2009-10" db="EMBL/GenBank/DDBJ databases">
        <title>The genome sequence of Streptomyces sviceus strain ATCC 29083.</title>
        <authorList>
            <consortium name="The Broad Institute Genome Sequencing Platform"/>
            <consortium name="Broad Institute Microbial Sequencing Center"/>
            <person name="Fischbach M."/>
            <person name="Godfrey P."/>
            <person name="Ward D."/>
            <person name="Young S."/>
            <person name="Zeng Q."/>
            <person name="Koehrsen M."/>
            <person name="Alvarado L."/>
            <person name="Berlin A.M."/>
            <person name="Bochicchio J."/>
            <person name="Borenstein D."/>
            <person name="Chapman S.B."/>
            <person name="Chen Z."/>
            <person name="Engels R."/>
            <person name="Freedman E."/>
            <person name="Gellesch M."/>
            <person name="Goldberg J."/>
            <person name="Griggs A."/>
            <person name="Gujja S."/>
            <person name="Heilman E.R."/>
            <person name="Heiman D.I."/>
            <person name="Hepburn T.A."/>
            <person name="Howarth C."/>
            <person name="Jen D."/>
            <person name="Larson L."/>
            <person name="Lewis B."/>
            <person name="Mehta T."/>
            <person name="Park D."/>
            <person name="Pearson M."/>
            <person name="Richards J."/>
            <person name="Roberts A."/>
            <person name="Saif S."/>
            <person name="Shea T.D."/>
            <person name="Shenoy N."/>
            <person name="Sisk P."/>
            <person name="Stolte C."/>
            <person name="Sykes S.N."/>
            <person name="Thomson T."/>
            <person name="Walk T."/>
            <person name="White J."/>
            <person name="Yandava C."/>
            <person name="Straight P."/>
            <person name="Clardy J."/>
            <person name="Hung D."/>
            <person name="Kolter R."/>
            <person name="Mekalanos J."/>
            <person name="Walker S."/>
            <person name="Walsh C.T."/>
            <person name="Wieland-Brown L.C."/>
            <person name="Haas B."/>
            <person name="Nusbaum C."/>
            <person name="Birren B."/>
        </authorList>
    </citation>
    <scope>NUCLEOTIDE SEQUENCE [LARGE SCALE GENOMIC DNA]</scope>
    <source>
        <strain evidence="2">ATCC 29083</strain>
    </source>
</reference>
<dbReference type="GO" id="GO:0002161">
    <property type="term" value="F:aminoacyl-tRNA deacylase activity"/>
    <property type="evidence" value="ECO:0007669"/>
    <property type="project" value="InterPro"/>
</dbReference>
<dbReference type="InterPro" id="IPR036754">
    <property type="entry name" value="YbaK/aa-tRNA-synt-asso_dom_sf"/>
</dbReference>
<gene>
    <name evidence="2" type="ORF">SSEG_02803</name>
</gene>
<sequence>MSAADIAFEVHRHEAIRTAEDIRARTAFTEQNRANSVKTMAFVTAPGDVVLAAVPGLTRIRYGPLASALGVKRAALKPADEEALRQLDMEPGGVSPLCADPRVTVVFDSAVPLMGRVLCGSGWPQYTVEAESADIVRLAPNVVIADIAVP</sequence>
<dbReference type="SUPFAM" id="SSF55826">
    <property type="entry name" value="YbaK/ProRS associated domain"/>
    <property type="match status" value="1"/>
</dbReference>
<dbReference type="HOGENOM" id="CLU_119898_0_0_11"/>
<evidence type="ECO:0000259" key="1">
    <source>
        <dbReference type="Pfam" id="PF04073"/>
    </source>
</evidence>
<keyword evidence="3" id="KW-1185">Reference proteome</keyword>
<organism evidence="2 3">
    <name type="scientific">Streptomyces sviceus (strain ATCC 29083 / DSM 924 / JCM 4929 / NBRC 13980 / NCIMB 11184 / NRRL 5439 / UC 5370)</name>
    <dbReference type="NCBI Taxonomy" id="463191"/>
    <lineage>
        <taxon>Bacteria</taxon>
        <taxon>Bacillati</taxon>
        <taxon>Actinomycetota</taxon>
        <taxon>Actinomycetes</taxon>
        <taxon>Kitasatosporales</taxon>
        <taxon>Streptomycetaceae</taxon>
        <taxon>Streptomyces</taxon>
    </lineage>
</organism>
<dbReference type="Proteomes" id="UP000002785">
    <property type="component" value="Chromosome"/>
</dbReference>
<dbReference type="CDD" id="cd04332">
    <property type="entry name" value="YbaK_like"/>
    <property type="match status" value="1"/>
</dbReference>
<evidence type="ECO:0000313" key="3">
    <source>
        <dbReference type="Proteomes" id="UP000002785"/>
    </source>
</evidence>
<dbReference type="eggNOG" id="COG2606">
    <property type="taxonomic scope" value="Bacteria"/>
</dbReference>
<protein>
    <submittedName>
        <fullName evidence="2">YbaK domain-containing protein</fullName>
    </submittedName>
</protein>
<proteinExistence type="predicted"/>
<evidence type="ECO:0000313" key="2">
    <source>
        <dbReference type="EMBL" id="EDY56041.1"/>
    </source>
</evidence>
<accession>B5HT86</accession>
<name>B5HT86_STRX2</name>
<dbReference type="InterPro" id="IPR007214">
    <property type="entry name" value="YbaK/aa-tRNA-synth-assoc-dom"/>
</dbReference>
<dbReference type="EMBL" id="CM000951">
    <property type="protein sequence ID" value="EDY56041.1"/>
    <property type="molecule type" value="Genomic_DNA"/>
</dbReference>
<dbReference type="Pfam" id="PF04073">
    <property type="entry name" value="tRNA_edit"/>
    <property type="match status" value="1"/>
</dbReference>
<dbReference type="AlphaFoldDB" id="B5HT86"/>